<organism evidence="1 2">
    <name type="scientific">Streptomyces antioxidans</name>
    <dbReference type="NCBI Taxonomy" id="1507734"/>
    <lineage>
        <taxon>Bacteria</taxon>
        <taxon>Bacillati</taxon>
        <taxon>Actinomycetota</taxon>
        <taxon>Actinomycetes</taxon>
        <taxon>Kitasatosporales</taxon>
        <taxon>Streptomycetaceae</taxon>
        <taxon>Streptomyces</taxon>
    </lineage>
</organism>
<comment type="caution">
    <text evidence="1">The sequence shown here is derived from an EMBL/GenBank/DDBJ whole genome shotgun (WGS) entry which is preliminary data.</text>
</comment>
<dbReference type="Proteomes" id="UP000033615">
    <property type="component" value="Unassembled WGS sequence"/>
</dbReference>
<dbReference type="AlphaFoldDB" id="A0A1V4CV58"/>
<name>A0A1V4CV58_9ACTN</name>
<accession>A0A1V4CV58</accession>
<evidence type="ECO:0000313" key="2">
    <source>
        <dbReference type="Proteomes" id="UP000033615"/>
    </source>
</evidence>
<sequence length="416" mass="45058">MSVTVDAPGRHVPIRLDVERWATRPVHKRILAVVHTVTSGKRLLEAVRLFEDDLRVQVVFTVAPDVFGHGVAEFLDGLSALVLPWHQAVEVEFDLAIAAAHGGMHELHAPVIVLPHGAGHNKFVPGGRRGRVVRGREVYGLNRQWLVRDGAVVPDTIVLAHTEDLARLRRQCPEAVPAASVVGDPSYDRILASLPARALYRAALRTGPGHRLVVVSSTWGPRSLLGQAPEVLERLVTELPPEEFRIVAMFHPNAWNAHGEWQIQAWLAGLRRRGLMVVGQHADELGPLVAADFVVADHGSMALYGAATGAPVVMGCFSPADVSPDSPMAELASFAPGLNRGRSLRAQLESGYAGHRPERYARVAARITSEPGRFARNMRALLYRKLGLRAPTARPLTEPARLSYALDPGGQGSAAA</sequence>
<dbReference type="OrthoDB" id="3661391at2"/>
<keyword evidence="2" id="KW-1185">Reference proteome</keyword>
<proteinExistence type="predicted"/>
<dbReference type="SUPFAM" id="SSF53756">
    <property type="entry name" value="UDP-Glycosyltransferase/glycogen phosphorylase"/>
    <property type="match status" value="1"/>
</dbReference>
<gene>
    <name evidence="1" type="ORF">VT50_0234415</name>
</gene>
<dbReference type="RefSeq" id="WP_046086317.1">
    <property type="nucleotide sequence ID" value="NZ_LAKD02000120.1"/>
</dbReference>
<evidence type="ECO:0000313" key="1">
    <source>
        <dbReference type="EMBL" id="OPF71360.1"/>
    </source>
</evidence>
<protein>
    <submittedName>
        <fullName evidence="1">Uncharacterized protein</fullName>
    </submittedName>
</protein>
<dbReference type="EMBL" id="LAKD02000120">
    <property type="protein sequence ID" value="OPF71360.1"/>
    <property type="molecule type" value="Genomic_DNA"/>
</dbReference>
<reference evidence="1" key="1">
    <citation type="submission" date="2016-12" db="EMBL/GenBank/DDBJ databases">
        <title>Genome sequence of Streptomyces antioxidans MUSC 164.</title>
        <authorList>
            <person name="Lee L.-H."/>
            <person name="Ser H.-L."/>
        </authorList>
    </citation>
    <scope>NUCLEOTIDE SEQUENCE [LARGE SCALE GENOMIC DNA]</scope>
    <source>
        <strain evidence="1">MUSC 164</strain>
    </source>
</reference>